<dbReference type="InterPro" id="IPR043128">
    <property type="entry name" value="Rev_trsase/Diguanyl_cyclase"/>
</dbReference>
<dbReference type="PANTHER" id="PTHR33064:SF37">
    <property type="entry name" value="RIBONUCLEASE H"/>
    <property type="match status" value="1"/>
</dbReference>
<feature type="region of interest" description="Disordered" evidence="1">
    <location>
        <begin position="34"/>
        <end position="69"/>
    </location>
</feature>
<dbReference type="PANTHER" id="PTHR33064">
    <property type="entry name" value="POL PROTEIN"/>
    <property type="match status" value="1"/>
</dbReference>
<gene>
    <name evidence="4" type="ORF">PF005_g7342</name>
    <name evidence="3" type="ORF">PF011_g11369</name>
</gene>
<dbReference type="EMBL" id="QXFW01000630">
    <property type="protein sequence ID" value="KAE9006905.1"/>
    <property type="molecule type" value="Genomic_DNA"/>
</dbReference>
<dbReference type="SUPFAM" id="SSF56672">
    <property type="entry name" value="DNA/RNA polymerases"/>
    <property type="match status" value="1"/>
</dbReference>
<proteinExistence type="predicted"/>
<dbReference type="PROSITE" id="PS50878">
    <property type="entry name" value="RT_POL"/>
    <property type="match status" value="1"/>
</dbReference>
<evidence type="ECO:0000256" key="1">
    <source>
        <dbReference type="SAM" id="MobiDB-lite"/>
    </source>
</evidence>
<feature type="compositionally biased region" description="Low complexity" evidence="1">
    <location>
        <begin position="40"/>
        <end position="59"/>
    </location>
</feature>
<dbReference type="EMBL" id="QXGB01000292">
    <property type="protein sequence ID" value="KAE9220807.1"/>
    <property type="molecule type" value="Genomic_DNA"/>
</dbReference>
<dbReference type="Gene3D" id="3.30.70.270">
    <property type="match status" value="2"/>
</dbReference>
<evidence type="ECO:0000313" key="4">
    <source>
        <dbReference type="EMBL" id="KAE9220807.1"/>
    </source>
</evidence>
<dbReference type="Proteomes" id="UP000433483">
    <property type="component" value="Unassembled WGS sequence"/>
</dbReference>
<evidence type="ECO:0000313" key="3">
    <source>
        <dbReference type="EMBL" id="KAE9006905.1"/>
    </source>
</evidence>
<name>A0A6A3KNY9_9STRA</name>
<dbReference type="InterPro" id="IPR051320">
    <property type="entry name" value="Viral_Replic_Matur_Polypro"/>
</dbReference>
<evidence type="ECO:0000313" key="6">
    <source>
        <dbReference type="Proteomes" id="UP000460718"/>
    </source>
</evidence>
<reference evidence="3 6" key="1">
    <citation type="submission" date="2018-09" db="EMBL/GenBank/DDBJ databases">
        <title>Genomic investigation of the strawberry pathogen Phytophthora fragariae indicates pathogenicity is determined by transcriptional variation in three key races.</title>
        <authorList>
            <person name="Adams T.M."/>
            <person name="Armitage A.D."/>
            <person name="Sobczyk M.K."/>
            <person name="Bates H.J."/>
            <person name="Dunwell J.M."/>
            <person name="Nellist C.F."/>
            <person name="Harrison R.J."/>
        </authorList>
    </citation>
    <scope>NUCLEOTIDE SEQUENCE [LARGE SCALE GENOMIC DNA]</scope>
    <source>
        <strain evidence="4 5">NOV-27</strain>
        <strain evidence="3 6">SCRP245</strain>
    </source>
</reference>
<accession>A0A6A3KNY9</accession>
<organism evidence="3 6">
    <name type="scientific">Phytophthora fragariae</name>
    <dbReference type="NCBI Taxonomy" id="53985"/>
    <lineage>
        <taxon>Eukaryota</taxon>
        <taxon>Sar</taxon>
        <taxon>Stramenopiles</taxon>
        <taxon>Oomycota</taxon>
        <taxon>Peronosporomycetes</taxon>
        <taxon>Peronosporales</taxon>
        <taxon>Peronosporaceae</taxon>
        <taxon>Phytophthora</taxon>
    </lineage>
</organism>
<protein>
    <recommendedName>
        <fullName evidence="2">Reverse transcriptase domain-containing protein</fullName>
    </recommendedName>
</protein>
<dbReference type="InterPro" id="IPR043502">
    <property type="entry name" value="DNA/RNA_pol_sf"/>
</dbReference>
<dbReference type="OrthoDB" id="127314at2759"/>
<keyword evidence="5" id="KW-1185">Reference proteome</keyword>
<dbReference type="InterPro" id="IPR000477">
    <property type="entry name" value="RT_dom"/>
</dbReference>
<dbReference type="AlphaFoldDB" id="A0A6A3KNY9"/>
<comment type="caution">
    <text evidence="3">The sequence shown here is derived from an EMBL/GenBank/DDBJ whole genome shotgun (WGS) entry which is preliminary data.</text>
</comment>
<feature type="domain" description="Reverse transcriptase" evidence="2">
    <location>
        <begin position="336"/>
        <end position="515"/>
    </location>
</feature>
<sequence>MTHRDACTDDVRLYQLIVERATMQHHFHLMQKETKEPRTALRTRPTSTTTAAKTPATRAEGVGAVRPKSNVKTSLGGNVQCWVCKGGQKMRDCPTATDAKKDAALAAWREQRKSQPERAKHVAEKGISKKVVLVNSILEIPLCPDTGSDRNIISRDYLNELKELDAREGTTLDLKLTTAAGPLHLPRAPVVVLEGPEDEFLLGRVTLKEIGIDIDHLLEQLASGGREGEIGAADEDYLPPEEELRFEAEDGDAAAAMGNLVDDAVANGFAAEHVDGLRDLVHEFPDVFRLYVESDPLLMWSLLKCRWPLEPFRCKLRKYPERQRAFLREYVQQLVDAGLVLRNNDSRWACAALPVKKSSGEYRMTVDYRPVNQLTVPLAAATPNLAVVTQSVKGAYGFGPFNLLKGFWQLPLSPTSQELFSFLTEDGVFTPTRVPQGASDSALHFQAQMQECFRSLLYNAALVWIDDILLFARSPGEFLEKLRAFFIILRQRNLKLNAAKCKLFSKKVIWCGKVIDGTGIEHDPTRLQALRNMPLLPTAAALQHFLCAINWLRESMVDYARTVAPLQHKLEEVMVARGRRKSRLAGLDLTWTKDDGSAFRVGLKLLSNSSKMFFPDRDAHVCLFSDASASGWAVVLTQVREWSTDTPVEEQHHEMLVCRGGTFT</sequence>
<evidence type="ECO:0000259" key="2">
    <source>
        <dbReference type="PROSITE" id="PS50878"/>
    </source>
</evidence>
<dbReference type="Proteomes" id="UP000460718">
    <property type="component" value="Unassembled WGS sequence"/>
</dbReference>
<dbReference type="Pfam" id="PF00078">
    <property type="entry name" value="RVT_1"/>
    <property type="match status" value="1"/>
</dbReference>
<dbReference type="CDD" id="cd01647">
    <property type="entry name" value="RT_LTR"/>
    <property type="match status" value="1"/>
</dbReference>
<dbReference type="Gene3D" id="3.10.10.10">
    <property type="entry name" value="HIV Type 1 Reverse Transcriptase, subunit A, domain 1"/>
    <property type="match status" value="1"/>
</dbReference>
<evidence type="ECO:0000313" key="5">
    <source>
        <dbReference type="Proteomes" id="UP000433483"/>
    </source>
</evidence>